<protein>
    <submittedName>
        <fullName evidence="4">SMP-30/gluconolactonase/LRE family protein</fullName>
    </submittedName>
</protein>
<gene>
    <name evidence="4" type="ORF">LZC95_53265</name>
</gene>
<dbReference type="Gene3D" id="2.120.10.30">
    <property type="entry name" value="TolB, C-terminal domain"/>
    <property type="match status" value="1"/>
</dbReference>
<dbReference type="InterPro" id="IPR013658">
    <property type="entry name" value="SGL"/>
</dbReference>
<keyword evidence="2" id="KW-0732">Signal</keyword>
<evidence type="ECO:0000259" key="3">
    <source>
        <dbReference type="Pfam" id="PF08450"/>
    </source>
</evidence>
<evidence type="ECO:0000256" key="1">
    <source>
        <dbReference type="ARBA" id="ARBA00022801"/>
    </source>
</evidence>
<feature type="chain" id="PRO_5047196443" evidence="2">
    <location>
        <begin position="18"/>
        <end position="326"/>
    </location>
</feature>
<dbReference type="RefSeq" id="WP_394845789.1">
    <property type="nucleotide sequence ID" value="NZ_CP089982.1"/>
</dbReference>
<keyword evidence="1" id="KW-0378">Hydrolase</keyword>
<dbReference type="PANTHER" id="PTHR47572">
    <property type="entry name" value="LIPOPROTEIN-RELATED"/>
    <property type="match status" value="1"/>
</dbReference>
<dbReference type="EMBL" id="CP089982">
    <property type="protein sequence ID" value="WXA95180.1"/>
    <property type="molecule type" value="Genomic_DNA"/>
</dbReference>
<organism evidence="4 5">
    <name type="scientific">Pendulispora brunnea</name>
    <dbReference type="NCBI Taxonomy" id="2905690"/>
    <lineage>
        <taxon>Bacteria</taxon>
        <taxon>Pseudomonadati</taxon>
        <taxon>Myxococcota</taxon>
        <taxon>Myxococcia</taxon>
        <taxon>Myxococcales</taxon>
        <taxon>Sorangiineae</taxon>
        <taxon>Pendulisporaceae</taxon>
        <taxon>Pendulispora</taxon>
    </lineage>
</organism>
<evidence type="ECO:0000313" key="5">
    <source>
        <dbReference type="Proteomes" id="UP001379533"/>
    </source>
</evidence>
<dbReference type="PANTHER" id="PTHR47572:SF4">
    <property type="entry name" value="LACTONASE DRP35"/>
    <property type="match status" value="1"/>
</dbReference>
<proteinExistence type="predicted"/>
<dbReference type="Proteomes" id="UP001379533">
    <property type="component" value="Chromosome"/>
</dbReference>
<evidence type="ECO:0000256" key="2">
    <source>
        <dbReference type="SAM" id="SignalP"/>
    </source>
</evidence>
<accession>A0ABZ2KDL7</accession>
<feature type="signal peptide" evidence="2">
    <location>
        <begin position="1"/>
        <end position="17"/>
    </location>
</feature>
<dbReference type="InterPro" id="IPR011042">
    <property type="entry name" value="6-blade_b-propeller_TolB-like"/>
</dbReference>
<dbReference type="Pfam" id="PF08450">
    <property type="entry name" value="SGL"/>
    <property type="match status" value="1"/>
</dbReference>
<feature type="domain" description="SMP-30/Gluconolactonase/LRE-like region" evidence="3">
    <location>
        <begin position="201"/>
        <end position="305"/>
    </location>
</feature>
<sequence>MSSLGKSFFCLAFLALAACSSDDDGKENPPPLPPSVVASFDAAQGQLPEGIAFRDGSAYVGFAPLGIIARVNPATGAIQTFGKLPGPSSPTSGFMTGLAFDAQGSLYAALVSLTGDVKSGIYRVGKDGGDATLFAEHPDLKFPNGLEFDAGGRLWVTDSNKGAVFRIASDGTVSLFSDHALLAGQQGYCGPGTDSGFVIGANGIALGQNLVYVANTDKASIVEIAINADGTAGATRTVAGPNCELLGGADGLVRAPNGSLFVAANRLNQIARIEPNGTMALRGRGAPLDFPASLVISNDTLWITSFALANANAGTNPKPALLRSAF</sequence>
<keyword evidence="5" id="KW-1185">Reference proteome</keyword>
<name>A0ABZ2KDL7_9BACT</name>
<dbReference type="SUPFAM" id="SSF63829">
    <property type="entry name" value="Calcium-dependent phosphotriesterase"/>
    <property type="match status" value="1"/>
</dbReference>
<dbReference type="InterPro" id="IPR051262">
    <property type="entry name" value="SMP-30/CGR1_Lactonase"/>
</dbReference>
<reference evidence="4 5" key="1">
    <citation type="submission" date="2021-12" db="EMBL/GenBank/DDBJ databases">
        <title>Discovery of the Pendulisporaceae a myxobacterial family with distinct sporulation behavior and unique specialized metabolism.</title>
        <authorList>
            <person name="Garcia R."/>
            <person name="Popoff A."/>
            <person name="Bader C.D."/>
            <person name="Loehr J."/>
            <person name="Walesch S."/>
            <person name="Walt C."/>
            <person name="Boldt J."/>
            <person name="Bunk B."/>
            <person name="Haeckl F.J.F.P.J."/>
            <person name="Gunesch A.P."/>
            <person name="Birkelbach J."/>
            <person name="Nuebel U."/>
            <person name="Pietschmann T."/>
            <person name="Bach T."/>
            <person name="Mueller R."/>
        </authorList>
    </citation>
    <scope>NUCLEOTIDE SEQUENCE [LARGE SCALE GENOMIC DNA]</scope>
    <source>
        <strain evidence="4 5">MSr12523</strain>
    </source>
</reference>
<evidence type="ECO:0000313" key="4">
    <source>
        <dbReference type="EMBL" id="WXA95180.1"/>
    </source>
</evidence>
<dbReference type="PROSITE" id="PS51257">
    <property type="entry name" value="PROKAR_LIPOPROTEIN"/>
    <property type="match status" value="1"/>
</dbReference>